<keyword evidence="2" id="KW-1133">Transmembrane helix</keyword>
<keyword evidence="2" id="KW-0812">Transmembrane</keyword>
<dbReference type="AlphaFoldDB" id="A0AB40D5W5"/>
<reference evidence="4" key="1">
    <citation type="submission" date="2025-08" db="UniProtKB">
        <authorList>
            <consortium name="RefSeq"/>
        </authorList>
    </citation>
    <scope>IDENTIFICATION</scope>
</reference>
<name>A0AB40D5W5_DIOCR</name>
<protein>
    <submittedName>
        <fullName evidence="4">NDR1/HIN1-like protein 13</fullName>
    </submittedName>
</protein>
<accession>A0AB40D5W5</accession>
<keyword evidence="3" id="KW-1185">Reference proteome</keyword>
<organism evidence="3 4">
    <name type="scientific">Dioscorea cayennensis subsp. rotundata</name>
    <name type="common">White Guinea yam</name>
    <name type="synonym">Dioscorea rotundata</name>
    <dbReference type="NCBI Taxonomy" id="55577"/>
    <lineage>
        <taxon>Eukaryota</taxon>
        <taxon>Viridiplantae</taxon>
        <taxon>Streptophyta</taxon>
        <taxon>Embryophyta</taxon>
        <taxon>Tracheophyta</taxon>
        <taxon>Spermatophyta</taxon>
        <taxon>Magnoliopsida</taxon>
        <taxon>Liliopsida</taxon>
        <taxon>Dioscoreales</taxon>
        <taxon>Dioscoreaceae</taxon>
        <taxon>Dioscorea</taxon>
    </lineage>
</organism>
<feature type="region of interest" description="Disordered" evidence="1">
    <location>
        <begin position="1"/>
        <end position="37"/>
    </location>
</feature>
<gene>
    <name evidence="4" type="primary">LOC120282887</name>
</gene>
<evidence type="ECO:0000256" key="2">
    <source>
        <dbReference type="SAM" id="Phobius"/>
    </source>
</evidence>
<dbReference type="GeneID" id="120282887"/>
<proteinExistence type="predicted"/>
<keyword evidence="2" id="KW-0472">Membrane</keyword>
<evidence type="ECO:0000313" key="4">
    <source>
        <dbReference type="RefSeq" id="XP_039145653.1"/>
    </source>
</evidence>
<dbReference type="Proteomes" id="UP001515500">
    <property type="component" value="Chromosome 18"/>
</dbReference>
<sequence length="135" mass="14855">MAEWVPPTTSASASASRPPLPQPPPDLTTKPLSEPEPPFCSETYIVQVPKEQIYRIPPPENAYLAEQYKNNLNRRRKSPCLTYLPWLLAVIAAIGITIGIVALVFYLVVRPGAPEVSIEAFAAKNLKPSQQMGET</sequence>
<feature type="transmembrane region" description="Helical" evidence="2">
    <location>
        <begin position="83"/>
        <end position="109"/>
    </location>
</feature>
<evidence type="ECO:0000256" key="1">
    <source>
        <dbReference type="SAM" id="MobiDB-lite"/>
    </source>
</evidence>
<evidence type="ECO:0000313" key="3">
    <source>
        <dbReference type="Proteomes" id="UP001515500"/>
    </source>
</evidence>
<feature type="compositionally biased region" description="Low complexity" evidence="1">
    <location>
        <begin position="1"/>
        <end position="17"/>
    </location>
</feature>
<dbReference type="RefSeq" id="XP_039145653.1">
    <property type="nucleotide sequence ID" value="XM_039289719.1"/>
</dbReference>